<organism evidence="2">
    <name type="scientific">bioreactor metagenome</name>
    <dbReference type="NCBI Taxonomy" id="1076179"/>
    <lineage>
        <taxon>unclassified sequences</taxon>
        <taxon>metagenomes</taxon>
        <taxon>ecological metagenomes</taxon>
    </lineage>
</organism>
<reference evidence="2" key="1">
    <citation type="submission" date="2019-08" db="EMBL/GenBank/DDBJ databases">
        <authorList>
            <person name="Kucharzyk K."/>
            <person name="Murdoch R.W."/>
            <person name="Higgins S."/>
            <person name="Loffler F."/>
        </authorList>
    </citation>
    <scope>NUCLEOTIDE SEQUENCE</scope>
</reference>
<comment type="caution">
    <text evidence="2">The sequence shown here is derived from an EMBL/GenBank/DDBJ whole genome shotgun (WGS) entry which is preliminary data.</text>
</comment>
<feature type="region of interest" description="Disordered" evidence="1">
    <location>
        <begin position="129"/>
        <end position="161"/>
    </location>
</feature>
<feature type="compositionally biased region" description="Basic and acidic residues" evidence="1">
    <location>
        <begin position="65"/>
        <end position="80"/>
    </location>
</feature>
<proteinExistence type="predicted"/>
<evidence type="ECO:0000256" key="1">
    <source>
        <dbReference type="SAM" id="MobiDB-lite"/>
    </source>
</evidence>
<feature type="compositionally biased region" description="Basic and acidic residues" evidence="1">
    <location>
        <begin position="234"/>
        <end position="253"/>
    </location>
</feature>
<dbReference type="EMBL" id="VSSQ01070763">
    <property type="protein sequence ID" value="MPN22518.1"/>
    <property type="molecule type" value="Genomic_DNA"/>
</dbReference>
<feature type="region of interest" description="Disordered" evidence="1">
    <location>
        <begin position="185"/>
        <end position="253"/>
    </location>
</feature>
<accession>A0A645G6L6</accession>
<evidence type="ECO:0000313" key="2">
    <source>
        <dbReference type="EMBL" id="MPN22518.1"/>
    </source>
</evidence>
<name>A0A645G6L6_9ZZZZ</name>
<protein>
    <submittedName>
        <fullName evidence="2">Uncharacterized protein</fullName>
    </submittedName>
</protein>
<feature type="region of interest" description="Disordered" evidence="1">
    <location>
        <begin position="1"/>
        <end position="87"/>
    </location>
</feature>
<sequence>MPAAGCPLAGDQAGPHVQGGRPETRQVLPEEMPEVQGRRRRFPRLPLRLDQAEAGRTGQSGRRAGRGEEEFRQRDADRQLRTSCEQPAQTLLERRFRRQLVCALPRRTESPSAEGATEDVLIVEAASETALGAQPPLPSASAERNPSGGIHRAGRGGDSAVAEARDAAAGFPLLHGSLRRPGAADRVAHLFPDGNGHGGERPDPTVETRTGNLRGRRGRLRSAEGTGTADGGDGADRLGRVGFRGGDRHDETG</sequence>
<dbReference type="AlphaFoldDB" id="A0A645G6L6"/>
<gene>
    <name evidence="2" type="ORF">SDC9_169901</name>
</gene>